<feature type="compositionally biased region" description="Basic and acidic residues" evidence="3">
    <location>
        <begin position="1755"/>
        <end position="1767"/>
    </location>
</feature>
<evidence type="ECO:0000313" key="5">
    <source>
        <dbReference type="Ensembl" id="ENSSLDP00000030112.1"/>
    </source>
</evidence>
<dbReference type="GeneTree" id="ENSGT00390000006950"/>
<dbReference type="SUPFAM" id="SSF75553">
    <property type="entry name" value="Smc hinge domain"/>
    <property type="match status" value="1"/>
</dbReference>
<dbReference type="Gene3D" id="3.30.70.1620">
    <property type="match status" value="1"/>
</dbReference>
<dbReference type="InterPro" id="IPR058611">
    <property type="entry name" value="Ig_SMCHD1_1st"/>
</dbReference>
<dbReference type="InterPro" id="IPR010935">
    <property type="entry name" value="SMC_hinge"/>
</dbReference>
<comment type="subcellular location">
    <subcellularLocation>
        <location evidence="1">Chromosome</location>
    </subcellularLocation>
</comment>
<dbReference type="InterPro" id="IPR058615">
    <property type="entry name" value="Ig_SMCHD1_6th"/>
</dbReference>
<dbReference type="InterPro" id="IPR058613">
    <property type="entry name" value="Ig_SMCHD1_4th"/>
</dbReference>
<dbReference type="PANTHER" id="PTHR22640:SF2">
    <property type="entry name" value="STRUCTURAL MAINTENANCE OF CHROMOSOMES FLEXIBLE HINGE DOMAIN-CONTAINING PROTEIN 1"/>
    <property type="match status" value="1"/>
</dbReference>
<dbReference type="Pfam" id="PF22899">
    <property type="entry name" value="SMCHD1_S5"/>
    <property type="match status" value="1"/>
</dbReference>
<dbReference type="InterPro" id="IPR058616">
    <property type="entry name" value="Ig_SMCHD1_8th"/>
</dbReference>
<dbReference type="Pfam" id="PF06470">
    <property type="entry name" value="SMC_hinge"/>
    <property type="match status" value="1"/>
</dbReference>
<dbReference type="InterPro" id="IPR058617">
    <property type="entry name" value="Ig_SMCHD1_7th"/>
</dbReference>
<protein>
    <submittedName>
        <fullName evidence="5">Structural maintenance of chromosomes flexible hinge domain containing 1</fullName>
    </submittedName>
</protein>
<dbReference type="InterPro" id="IPR038892">
    <property type="entry name" value="SMCHD1"/>
</dbReference>
<dbReference type="GO" id="GO:0005694">
    <property type="term" value="C:chromosome"/>
    <property type="evidence" value="ECO:0007669"/>
    <property type="project" value="UniProtKB-SubCell"/>
</dbReference>
<dbReference type="InterPro" id="IPR058614">
    <property type="entry name" value="Ig_SMCHD1_5th"/>
</dbReference>
<dbReference type="GO" id="GO:0051276">
    <property type="term" value="P:chromosome organization"/>
    <property type="evidence" value="ECO:0007669"/>
    <property type="project" value="InterPro"/>
</dbReference>
<organism evidence="5 6">
    <name type="scientific">Seriola lalandi dorsalis</name>
    <dbReference type="NCBI Taxonomy" id="1841481"/>
    <lineage>
        <taxon>Eukaryota</taxon>
        <taxon>Metazoa</taxon>
        <taxon>Chordata</taxon>
        <taxon>Craniata</taxon>
        <taxon>Vertebrata</taxon>
        <taxon>Euteleostomi</taxon>
        <taxon>Actinopterygii</taxon>
        <taxon>Neopterygii</taxon>
        <taxon>Teleostei</taxon>
        <taxon>Neoteleostei</taxon>
        <taxon>Acanthomorphata</taxon>
        <taxon>Carangaria</taxon>
        <taxon>Carangiformes</taxon>
        <taxon>Carangidae</taxon>
        <taxon>Seriola</taxon>
    </lineage>
</organism>
<name>A0A3B4YKE3_SERLL</name>
<evidence type="ECO:0000256" key="1">
    <source>
        <dbReference type="ARBA" id="ARBA00004286"/>
    </source>
</evidence>
<dbReference type="Pfam" id="PF26195">
    <property type="entry name" value="Ig_SMCHD1_2nd"/>
    <property type="match status" value="1"/>
</dbReference>
<dbReference type="STRING" id="1841481.ENSSLDP00000030112"/>
<dbReference type="Pfam" id="PF26194">
    <property type="entry name" value="Ig_SMCHD1_1st"/>
    <property type="match status" value="1"/>
</dbReference>
<evidence type="ECO:0000313" key="6">
    <source>
        <dbReference type="Proteomes" id="UP000261360"/>
    </source>
</evidence>
<dbReference type="Pfam" id="PF13589">
    <property type="entry name" value="HATPase_c_3"/>
    <property type="match status" value="1"/>
</dbReference>
<keyword evidence="2" id="KW-0158">Chromosome</keyword>
<dbReference type="SMART" id="SM00968">
    <property type="entry name" value="SMC_hinge"/>
    <property type="match status" value="1"/>
</dbReference>
<dbReference type="Pfam" id="PF26197">
    <property type="entry name" value="Ig_SMCHD1_5th"/>
    <property type="match status" value="1"/>
</dbReference>
<evidence type="ECO:0000259" key="4">
    <source>
        <dbReference type="SMART" id="SM00968"/>
    </source>
</evidence>
<dbReference type="Pfam" id="PF26199">
    <property type="entry name" value="Ig_SMCHD1_8th"/>
    <property type="match status" value="1"/>
</dbReference>
<feature type="domain" description="SMC hinge" evidence="4">
    <location>
        <begin position="1559"/>
        <end position="1683"/>
    </location>
</feature>
<feature type="region of interest" description="Disordered" evidence="3">
    <location>
        <begin position="1755"/>
        <end position="1778"/>
    </location>
</feature>
<dbReference type="GO" id="GO:0006302">
    <property type="term" value="P:double-strand break repair"/>
    <property type="evidence" value="ECO:0007669"/>
    <property type="project" value="InterPro"/>
</dbReference>
<evidence type="ECO:0000256" key="3">
    <source>
        <dbReference type="SAM" id="MobiDB-lite"/>
    </source>
</evidence>
<dbReference type="Pfam" id="PF26201">
    <property type="entry name" value="Ig_SMCHD1_7th"/>
    <property type="match status" value="1"/>
</dbReference>
<proteinExistence type="predicted"/>
<dbReference type="InterPro" id="IPR055109">
    <property type="entry name" value="SMCHD1_S5"/>
</dbReference>
<evidence type="ECO:0000256" key="2">
    <source>
        <dbReference type="ARBA" id="ARBA00022454"/>
    </source>
</evidence>
<dbReference type="Ensembl" id="ENSSLDT00000030984.1">
    <property type="protein sequence ID" value="ENSSLDP00000030112.1"/>
    <property type="gene ID" value="ENSSLDG00000023046.1"/>
</dbReference>
<reference evidence="5" key="2">
    <citation type="submission" date="2025-09" db="UniProtKB">
        <authorList>
            <consortium name="Ensembl"/>
        </authorList>
    </citation>
    <scope>IDENTIFICATION</scope>
</reference>
<dbReference type="PANTHER" id="PTHR22640">
    <property type="entry name" value="STRUCTURAL MAINTENANCE OF CHROMOSOMES FLEXIBLE HINGE DOMAIN-CONTAINING PROTEIN 1"/>
    <property type="match status" value="1"/>
</dbReference>
<dbReference type="InterPro" id="IPR036890">
    <property type="entry name" value="HATPase_C_sf"/>
</dbReference>
<dbReference type="Gene3D" id="3.30.565.10">
    <property type="entry name" value="Histidine kinase-like ATPase, C-terminal domain"/>
    <property type="match status" value="1"/>
</dbReference>
<dbReference type="Proteomes" id="UP000261360">
    <property type="component" value="Unplaced"/>
</dbReference>
<dbReference type="GO" id="GO:0005524">
    <property type="term" value="F:ATP binding"/>
    <property type="evidence" value="ECO:0007669"/>
    <property type="project" value="InterPro"/>
</dbReference>
<dbReference type="SUPFAM" id="SSF55874">
    <property type="entry name" value="ATPase domain of HSP90 chaperone/DNA topoisomerase II/histidine kinase"/>
    <property type="match status" value="1"/>
</dbReference>
<dbReference type="InterPro" id="IPR036277">
    <property type="entry name" value="SMC_hinge_sf"/>
</dbReference>
<dbReference type="Gene3D" id="1.20.1060.20">
    <property type="match status" value="1"/>
</dbReference>
<keyword evidence="6" id="KW-1185">Reference proteome</keyword>
<dbReference type="Pfam" id="PF26196">
    <property type="entry name" value="Ig_SMCHD1_4th"/>
    <property type="match status" value="1"/>
</dbReference>
<reference evidence="5" key="1">
    <citation type="submission" date="2025-08" db="UniProtKB">
        <authorList>
            <consortium name="Ensembl"/>
        </authorList>
    </citation>
    <scope>IDENTIFICATION</scope>
</reference>
<accession>A0A3B4YKE3</accession>
<sequence length="1831" mass="207594">FAIRSHEIFVLATTDRTVLDFDKYEKLQDGSTLYLLQREDQALPVATEEHIMFTPHFDTLIQCGTYEYYSSEGQNSLPYAIAELIDNALSATAKKTGTRTIELRMLFDESLGKPAVIVLDNGCGMTSKQLNNWAVYRLSKFTRENSSFGYVRPVPVPRSLNSDISYFGVGGKQAVFFIGDSTRMISKAVGSPDVHELILSKEEFERKEKNKEDVYRGTIRNRKPGDSSHVRENDQRFLHELISEEPGKQSFTAVVITGIKSEHITFLKEDFAKWTRELAHIYHYYIHGVNGNDMSRKSTNSDHLPKIDIQVTLREKSNRCPRVMNLREVDDDMQTLYINATADMFEFKATTGQDRGTVEGLIRYHPFLYDRETFPPDPYVVQAPANDEDESGVQHQARGKRPIFECFWNGRLIPYAKIDEFQWCTQKGNDVPDECYSRFSGVLFTDDRFQVTTNKLTFMDLEMKVKSKDTIFTRVVNGQAQRSIIEKDFRKWLQNCHKKWDKQVKFLGFREIITRKDLATKKMQHPWATFSSIELDGKLYKTDQLVKSQKTNPIHHGTVVRFLLYGEHKSDVFATGGQVEVCLEPKALYAMTKIIPISKIDRTVTDAAIKKNIENDFAKLPDKLKVDWPDGNPWPQNAVRPAGMPLGALRIEILNKKGESISRMPTVGHSKYTFVKLEPKNFVISSFCLSYVGPKTNADVISFVAQHSPKWGFWFRKIENLIKPGRYTLFLSTIISESNATIFGGRNLPSYELNFTIKEGNAESFVTGTVSSTLHVGTPFDIPLHLKDQYGNLTMGLPDLQPVLKCRSQLVLHTKLEKLNIACQLVILCKIFSIPYFILQTHELKVILPGLKKDTQTIKISLLPGKKAFINFKQSIIVENRNPVKFNVEIRDEAGNITAHPRQTVHCKVQGLPPAVVDCSSTGAGQLLTKPINLNIIKGEPQTLKVQFEVPSQKSIALVVRELKVMPSTRVSLIKIYSRDDKNLVLRNNERVEWLAGGSLEGLFYKLYDEAYRAVPLTAEIASKIKVNWKSEVDLKYLVQGKLPDIMVPTQVHEQRFFQVSYQDQSVCDCKLKGKVHFGKFACWVRRWIPLWKRRFSSLYAKLRYSNCLLAVGLDKSAITFIWQEGNSSVKVTGIRFQCGTPGWREMCFTYQKYVACVKVEVTAGNPAQLQLVSGPELPLQVLNGHGIPTPFLIQLSDEWGNPSSDQRVVVELWPSPPALKLMSHQLLLTVLLPCCSTRGYYQLEFKGSFNNKPIPGPSVNLTVLPDPNKPVSLSVKYDTTAMFPAGGLFPVFSVTVVSDEGSPMTTFNPAAASMWLWEGVPLGKIPPQTVSDLLTDRGTATDIYLDKEIPERAGKHIVQFSLRIDATNYLYSNQITLNVVANQPVKLAPDSQPPAPVVSCCTDIANRTLVENMTLRIMDSYGNPAGQDLGGQVVVSITSSGNKNLPLFEGKRRTHCISLAEGQAHITRLAIMENSPGEDGSAYTLCFQPQVSMLPQTLFPFELTFHFYNGMMFFLLFFNKTLKLDIDKLLKEKNIEADRILKMPRRVYSVRDNFRGQQDVLGMVGHLAYVQDDAAARVISWFIRGDMDCVITRTSEAARRIHRDTQGRQQVMPLDSIYVQPQNRPLPHMRNGHMLFDPPGNPVHARDLLIYPNNQECCDKVFKNILGETLLIDDLESANNYRRMVVQNNMHCPTILTREGDCISAKGKFGGKQNKAPPTGALKMFGAPIPQPYYAVKEQIDLLSRYRAAVEKREKAEKDREDHLQDMKSPQMKKKQEDMREKIMQLEALERHLGMFVDLREKAGSHSIAKHKIVKKRHNIARHKNGKKMS</sequence>
<dbReference type="Pfam" id="PF26198">
    <property type="entry name" value="Ig_SMCHD1_6th"/>
    <property type="match status" value="1"/>
</dbReference>
<dbReference type="InterPro" id="IPR058612">
    <property type="entry name" value="Ig_SMCHD1_2nd"/>
</dbReference>